<dbReference type="STRING" id="7222.B4J840"/>
<keyword evidence="3" id="KW-1185">Reference proteome</keyword>
<evidence type="ECO:0000313" key="2">
    <source>
        <dbReference type="EMBL" id="EDW02270.1"/>
    </source>
</evidence>
<feature type="compositionally biased region" description="Low complexity" evidence="1">
    <location>
        <begin position="186"/>
        <end position="198"/>
    </location>
</feature>
<dbReference type="KEGG" id="dgr:6559615"/>
<dbReference type="EMBL" id="CH916367">
    <property type="protein sequence ID" value="EDW02270.1"/>
    <property type="molecule type" value="Genomic_DNA"/>
</dbReference>
<organism evidence="3">
    <name type="scientific">Drosophila grimshawi</name>
    <name type="common">Hawaiian fruit fly</name>
    <name type="synonym">Idiomyia grimshawi</name>
    <dbReference type="NCBI Taxonomy" id="7222"/>
    <lineage>
        <taxon>Eukaryota</taxon>
        <taxon>Metazoa</taxon>
        <taxon>Ecdysozoa</taxon>
        <taxon>Arthropoda</taxon>
        <taxon>Hexapoda</taxon>
        <taxon>Insecta</taxon>
        <taxon>Pterygota</taxon>
        <taxon>Neoptera</taxon>
        <taxon>Endopterygota</taxon>
        <taxon>Diptera</taxon>
        <taxon>Brachycera</taxon>
        <taxon>Muscomorpha</taxon>
        <taxon>Ephydroidea</taxon>
        <taxon>Drosophilidae</taxon>
        <taxon>Drosophila</taxon>
        <taxon>Hawaiian Drosophila</taxon>
    </lineage>
</organism>
<dbReference type="AlphaFoldDB" id="B4J840"/>
<feature type="compositionally biased region" description="Polar residues" evidence="1">
    <location>
        <begin position="97"/>
        <end position="108"/>
    </location>
</feature>
<protein>
    <submittedName>
        <fullName evidence="2">GH19990</fullName>
    </submittedName>
</protein>
<gene>
    <name evidence="2" type="primary">Dgri\GH19990</name>
    <name evidence="2" type="ORF">Dgri_GH19990</name>
</gene>
<dbReference type="HOGENOM" id="CLU_720176_0_0_1"/>
<feature type="region of interest" description="Disordered" evidence="1">
    <location>
        <begin position="97"/>
        <end position="116"/>
    </location>
</feature>
<feature type="compositionally biased region" description="Polar residues" evidence="1">
    <location>
        <begin position="222"/>
        <end position="234"/>
    </location>
</feature>
<dbReference type="FunCoup" id="B4J840">
    <property type="interactions" value="106"/>
</dbReference>
<dbReference type="OMA" id="RRCCPES"/>
<evidence type="ECO:0000313" key="3">
    <source>
        <dbReference type="Proteomes" id="UP000001070"/>
    </source>
</evidence>
<proteinExistence type="predicted"/>
<sequence>MANKTSSGVLQFKIKLLSGNNVVLVDCVGYDSQLFVPQIIKGVITFQNIIPSNRCCNAACGQGQKGQFILPATKFGNVRIVPPLGYNSGVDVSNKSAPLARSTPSRGSSVRAEKENVSMVLTPEQTRCRPTQMMTSPTSATINSDTQPFLESSFHTCNLPISELPDVSPLRPVANTPDSSLRRRLASTASSPDSATTSEPALYNFMHKAPPLRTYSRRKGDTTTQSTASISWSPLSKKKRLAKVSSTKPPSPRLKMEVRHRKLIVDQKKTLSQPDAPTLSIPIIKTKIQGKLVSAKTRRQFEALKLTAFDLLTSPGISRLSSELYQQFKDACVDRYCETLPSYVELSSVAPLQQDRQVKTLLAKKKRLERQLTKSEQARLIKGRRV</sequence>
<dbReference type="OrthoDB" id="8058746at2759"/>
<accession>B4J840</accession>
<dbReference type="Proteomes" id="UP000001070">
    <property type="component" value="Unassembled WGS sequence"/>
</dbReference>
<dbReference type="PhylomeDB" id="B4J840"/>
<evidence type="ECO:0000256" key="1">
    <source>
        <dbReference type="SAM" id="MobiDB-lite"/>
    </source>
</evidence>
<name>B4J840_DROGR</name>
<dbReference type="eggNOG" id="ENOG502TCK5">
    <property type="taxonomic scope" value="Eukaryota"/>
</dbReference>
<reference evidence="2 3" key="1">
    <citation type="journal article" date="2007" name="Nature">
        <title>Evolution of genes and genomes on the Drosophila phylogeny.</title>
        <authorList>
            <consortium name="Drosophila 12 Genomes Consortium"/>
            <person name="Clark A.G."/>
            <person name="Eisen M.B."/>
            <person name="Smith D.R."/>
            <person name="Bergman C.M."/>
            <person name="Oliver B."/>
            <person name="Markow T.A."/>
            <person name="Kaufman T.C."/>
            <person name="Kellis M."/>
            <person name="Gelbart W."/>
            <person name="Iyer V.N."/>
            <person name="Pollard D.A."/>
            <person name="Sackton T.B."/>
            <person name="Larracuente A.M."/>
            <person name="Singh N.D."/>
            <person name="Abad J.P."/>
            <person name="Abt D.N."/>
            <person name="Adryan B."/>
            <person name="Aguade M."/>
            <person name="Akashi H."/>
            <person name="Anderson W.W."/>
            <person name="Aquadro C.F."/>
            <person name="Ardell D.H."/>
            <person name="Arguello R."/>
            <person name="Artieri C.G."/>
            <person name="Barbash D.A."/>
            <person name="Barker D."/>
            <person name="Barsanti P."/>
            <person name="Batterham P."/>
            <person name="Batzoglou S."/>
            <person name="Begun D."/>
            <person name="Bhutkar A."/>
            <person name="Blanco E."/>
            <person name="Bosak S.A."/>
            <person name="Bradley R.K."/>
            <person name="Brand A.D."/>
            <person name="Brent M.R."/>
            <person name="Brooks A.N."/>
            <person name="Brown R.H."/>
            <person name="Butlin R.K."/>
            <person name="Caggese C."/>
            <person name="Calvi B.R."/>
            <person name="Bernardo de Carvalho A."/>
            <person name="Caspi A."/>
            <person name="Castrezana S."/>
            <person name="Celniker S.E."/>
            <person name="Chang J.L."/>
            <person name="Chapple C."/>
            <person name="Chatterji S."/>
            <person name="Chinwalla A."/>
            <person name="Civetta A."/>
            <person name="Clifton S.W."/>
            <person name="Comeron J.M."/>
            <person name="Costello J.C."/>
            <person name="Coyne J.A."/>
            <person name="Daub J."/>
            <person name="David R.G."/>
            <person name="Delcher A.L."/>
            <person name="Delehaunty K."/>
            <person name="Do C.B."/>
            <person name="Ebling H."/>
            <person name="Edwards K."/>
            <person name="Eickbush T."/>
            <person name="Evans J.D."/>
            <person name="Filipski A."/>
            <person name="Findeiss S."/>
            <person name="Freyhult E."/>
            <person name="Fulton L."/>
            <person name="Fulton R."/>
            <person name="Garcia A.C."/>
            <person name="Gardiner A."/>
            <person name="Garfield D.A."/>
            <person name="Garvin B.E."/>
            <person name="Gibson G."/>
            <person name="Gilbert D."/>
            <person name="Gnerre S."/>
            <person name="Godfrey J."/>
            <person name="Good R."/>
            <person name="Gotea V."/>
            <person name="Gravely B."/>
            <person name="Greenberg A.J."/>
            <person name="Griffiths-Jones S."/>
            <person name="Gross S."/>
            <person name="Guigo R."/>
            <person name="Gustafson E.A."/>
            <person name="Haerty W."/>
            <person name="Hahn M.W."/>
            <person name="Halligan D.L."/>
            <person name="Halpern A.L."/>
            <person name="Halter G.M."/>
            <person name="Han M.V."/>
            <person name="Heger A."/>
            <person name="Hillier L."/>
            <person name="Hinrichs A.S."/>
            <person name="Holmes I."/>
            <person name="Hoskins R.A."/>
            <person name="Hubisz M.J."/>
            <person name="Hultmark D."/>
            <person name="Huntley M.A."/>
            <person name="Jaffe D.B."/>
            <person name="Jagadeeshan S."/>
            <person name="Jeck W.R."/>
            <person name="Johnson J."/>
            <person name="Jones C.D."/>
            <person name="Jordan W.C."/>
            <person name="Karpen G.H."/>
            <person name="Kataoka E."/>
            <person name="Keightley P.D."/>
            <person name="Kheradpour P."/>
            <person name="Kirkness E.F."/>
            <person name="Koerich L.B."/>
            <person name="Kristiansen K."/>
            <person name="Kudrna D."/>
            <person name="Kulathinal R.J."/>
            <person name="Kumar S."/>
            <person name="Kwok R."/>
            <person name="Lander E."/>
            <person name="Langley C.H."/>
            <person name="Lapoint R."/>
            <person name="Lazzaro B.P."/>
            <person name="Lee S.J."/>
            <person name="Levesque L."/>
            <person name="Li R."/>
            <person name="Lin C.F."/>
            <person name="Lin M.F."/>
            <person name="Lindblad-Toh K."/>
            <person name="Llopart A."/>
            <person name="Long M."/>
            <person name="Low L."/>
            <person name="Lozovsky E."/>
            <person name="Lu J."/>
            <person name="Luo M."/>
            <person name="Machado C.A."/>
            <person name="Makalowski W."/>
            <person name="Marzo M."/>
            <person name="Matsuda M."/>
            <person name="Matzkin L."/>
            <person name="McAllister B."/>
            <person name="McBride C.S."/>
            <person name="McKernan B."/>
            <person name="McKernan K."/>
            <person name="Mendez-Lago M."/>
            <person name="Minx P."/>
            <person name="Mollenhauer M.U."/>
            <person name="Montooth K."/>
            <person name="Mount S.M."/>
            <person name="Mu X."/>
            <person name="Myers E."/>
            <person name="Negre B."/>
            <person name="Newfeld S."/>
            <person name="Nielsen R."/>
            <person name="Noor M.A."/>
            <person name="O'Grady P."/>
            <person name="Pachter L."/>
            <person name="Papaceit M."/>
            <person name="Parisi M.J."/>
            <person name="Parisi M."/>
            <person name="Parts L."/>
            <person name="Pedersen J.S."/>
            <person name="Pesole G."/>
            <person name="Phillippy A.M."/>
            <person name="Ponting C.P."/>
            <person name="Pop M."/>
            <person name="Porcelli D."/>
            <person name="Powell J.R."/>
            <person name="Prohaska S."/>
            <person name="Pruitt K."/>
            <person name="Puig M."/>
            <person name="Quesneville H."/>
            <person name="Ram K.R."/>
            <person name="Rand D."/>
            <person name="Rasmussen M.D."/>
            <person name="Reed L.K."/>
            <person name="Reenan R."/>
            <person name="Reily A."/>
            <person name="Remington K.A."/>
            <person name="Rieger T.T."/>
            <person name="Ritchie M.G."/>
            <person name="Robin C."/>
            <person name="Rogers Y.H."/>
            <person name="Rohde C."/>
            <person name="Rozas J."/>
            <person name="Rubenfield M.J."/>
            <person name="Ruiz A."/>
            <person name="Russo S."/>
            <person name="Salzberg S.L."/>
            <person name="Sanchez-Gracia A."/>
            <person name="Saranga D.J."/>
            <person name="Sato H."/>
            <person name="Schaeffer S.W."/>
            <person name="Schatz M.C."/>
            <person name="Schlenke T."/>
            <person name="Schwartz R."/>
            <person name="Segarra C."/>
            <person name="Singh R.S."/>
            <person name="Sirot L."/>
            <person name="Sirota M."/>
            <person name="Sisneros N.B."/>
            <person name="Smith C.D."/>
            <person name="Smith T.F."/>
            <person name="Spieth J."/>
            <person name="Stage D.E."/>
            <person name="Stark A."/>
            <person name="Stephan W."/>
            <person name="Strausberg R.L."/>
            <person name="Strempel S."/>
            <person name="Sturgill D."/>
            <person name="Sutton G."/>
            <person name="Sutton G.G."/>
            <person name="Tao W."/>
            <person name="Teichmann S."/>
            <person name="Tobari Y.N."/>
            <person name="Tomimura Y."/>
            <person name="Tsolas J.M."/>
            <person name="Valente V.L."/>
            <person name="Venter E."/>
            <person name="Venter J.C."/>
            <person name="Vicario S."/>
            <person name="Vieira F.G."/>
            <person name="Vilella A.J."/>
            <person name="Villasante A."/>
            <person name="Walenz B."/>
            <person name="Wang J."/>
            <person name="Wasserman M."/>
            <person name="Watts T."/>
            <person name="Wilson D."/>
            <person name="Wilson R.K."/>
            <person name="Wing R.A."/>
            <person name="Wolfner M.F."/>
            <person name="Wong A."/>
            <person name="Wong G.K."/>
            <person name="Wu C.I."/>
            <person name="Wu G."/>
            <person name="Yamamoto D."/>
            <person name="Yang H.P."/>
            <person name="Yang S.P."/>
            <person name="Yorke J.A."/>
            <person name="Yoshida K."/>
            <person name="Zdobnov E."/>
            <person name="Zhang P."/>
            <person name="Zhang Y."/>
            <person name="Zimin A.V."/>
            <person name="Baldwin J."/>
            <person name="Abdouelleil A."/>
            <person name="Abdulkadir J."/>
            <person name="Abebe A."/>
            <person name="Abera B."/>
            <person name="Abreu J."/>
            <person name="Acer S.C."/>
            <person name="Aftuck L."/>
            <person name="Alexander A."/>
            <person name="An P."/>
            <person name="Anderson E."/>
            <person name="Anderson S."/>
            <person name="Arachi H."/>
            <person name="Azer M."/>
            <person name="Bachantsang P."/>
            <person name="Barry A."/>
            <person name="Bayul T."/>
            <person name="Berlin A."/>
            <person name="Bessette D."/>
            <person name="Bloom T."/>
            <person name="Blye J."/>
            <person name="Boguslavskiy L."/>
            <person name="Bonnet C."/>
            <person name="Boukhgalter B."/>
            <person name="Bourzgui I."/>
            <person name="Brown A."/>
            <person name="Cahill P."/>
            <person name="Channer S."/>
            <person name="Cheshatsang Y."/>
            <person name="Chuda L."/>
            <person name="Citroen M."/>
            <person name="Collymore A."/>
            <person name="Cooke P."/>
            <person name="Costello M."/>
            <person name="D'Aco K."/>
            <person name="Daza R."/>
            <person name="De Haan G."/>
            <person name="DeGray S."/>
            <person name="DeMaso C."/>
            <person name="Dhargay N."/>
            <person name="Dooley K."/>
            <person name="Dooley E."/>
            <person name="Doricent M."/>
            <person name="Dorje P."/>
            <person name="Dorjee K."/>
            <person name="Dupes A."/>
            <person name="Elong R."/>
            <person name="Falk J."/>
            <person name="Farina A."/>
            <person name="Faro S."/>
            <person name="Ferguson D."/>
            <person name="Fisher S."/>
            <person name="Foley C.D."/>
            <person name="Franke A."/>
            <person name="Friedrich D."/>
            <person name="Gadbois L."/>
            <person name="Gearin G."/>
            <person name="Gearin C.R."/>
            <person name="Giannoukos G."/>
            <person name="Goode T."/>
            <person name="Graham J."/>
            <person name="Grandbois E."/>
            <person name="Grewal S."/>
            <person name="Gyaltsen K."/>
            <person name="Hafez N."/>
            <person name="Hagos B."/>
            <person name="Hall J."/>
            <person name="Henson C."/>
            <person name="Hollinger A."/>
            <person name="Honan T."/>
            <person name="Huard M.D."/>
            <person name="Hughes L."/>
            <person name="Hurhula B."/>
            <person name="Husby M.E."/>
            <person name="Kamat A."/>
            <person name="Kanga B."/>
            <person name="Kashin S."/>
            <person name="Khazanovich D."/>
            <person name="Kisner P."/>
            <person name="Lance K."/>
            <person name="Lara M."/>
            <person name="Lee W."/>
            <person name="Lennon N."/>
            <person name="Letendre F."/>
            <person name="LeVine R."/>
            <person name="Lipovsky A."/>
            <person name="Liu X."/>
            <person name="Liu J."/>
            <person name="Liu S."/>
            <person name="Lokyitsang T."/>
            <person name="Lokyitsang Y."/>
            <person name="Lubonja R."/>
            <person name="Lui A."/>
            <person name="MacDonald P."/>
            <person name="Magnisalis V."/>
            <person name="Maru K."/>
            <person name="Matthews C."/>
            <person name="McCusker W."/>
            <person name="McDonough S."/>
            <person name="Mehta T."/>
            <person name="Meldrim J."/>
            <person name="Meneus L."/>
            <person name="Mihai O."/>
            <person name="Mihalev A."/>
            <person name="Mihova T."/>
            <person name="Mittelman R."/>
            <person name="Mlenga V."/>
            <person name="Montmayeur A."/>
            <person name="Mulrain L."/>
            <person name="Navidi A."/>
            <person name="Naylor J."/>
            <person name="Negash T."/>
            <person name="Nguyen T."/>
            <person name="Nguyen N."/>
            <person name="Nicol R."/>
            <person name="Norbu C."/>
            <person name="Norbu N."/>
            <person name="Novod N."/>
            <person name="O'Neill B."/>
            <person name="Osman S."/>
            <person name="Markiewicz E."/>
            <person name="Oyono O.L."/>
            <person name="Patti C."/>
            <person name="Phunkhang P."/>
            <person name="Pierre F."/>
            <person name="Priest M."/>
            <person name="Raghuraman S."/>
            <person name="Rege F."/>
            <person name="Reyes R."/>
            <person name="Rise C."/>
            <person name="Rogov P."/>
            <person name="Ross K."/>
            <person name="Ryan E."/>
            <person name="Settipalli S."/>
            <person name="Shea T."/>
            <person name="Sherpa N."/>
            <person name="Shi L."/>
            <person name="Shih D."/>
            <person name="Sparrow T."/>
            <person name="Spaulding J."/>
            <person name="Stalker J."/>
            <person name="Stange-Thomann N."/>
            <person name="Stavropoulos S."/>
            <person name="Stone C."/>
            <person name="Strader C."/>
            <person name="Tesfaye S."/>
            <person name="Thomson T."/>
            <person name="Thoulutsang Y."/>
            <person name="Thoulutsang D."/>
            <person name="Topham K."/>
            <person name="Topping I."/>
            <person name="Tsamla T."/>
            <person name="Vassiliev H."/>
            <person name="Vo A."/>
            <person name="Wangchuk T."/>
            <person name="Wangdi T."/>
            <person name="Weiand M."/>
            <person name="Wilkinson J."/>
            <person name="Wilson A."/>
            <person name="Yadav S."/>
            <person name="Young G."/>
            <person name="Yu Q."/>
            <person name="Zembek L."/>
            <person name="Zhong D."/>
            <person name="Zimmer A."/>
            <person name="Zwirko Z."/>
            <person name="Jaffe D.B."/>
            <person name="Alvarez P."/>
            <person name="Brockman W."/>
            <person name="Butler J."/>
            <person name="Chin C."/>
            <person name="Gnerre S."/>
            <person name="Grabherr M."/>
            <person name="Kleber M."/>
            <person name="Mauceli E."/>
            <person name="MacCallum I."/>
        </authorList>
    </citation>
    <scope>NUCLEOTIDE SEQUENCE [LARGE SCALE GENOMIC DNA]</scope>
    <source>
        <strain evidence="3">Tucson 15287-2541.00</strain>
    </source>
</reference>
<feature type="region of interest" description="Disordered" evidence="1">
    <location>
        <begin position="166"/>
        <end position="234"/>
    </location>
</feature>
<dbReference type="InParanoid" id="B4J840"/>